<evidence type="ECO:0000313" key="2">
    <source>
        <dbReference type="EMBL" id="KAL2622271.1"/>
    </source>
</evidence>
<protein>
    <submittedName>
        <fullName evidence="2">Uncharacterized protein</fullName>
    </submittedName>
</protein>
<feature type="compositionally biased region" description="Polar residues" evidence="1">
    <location>
        <begin position="1"/>
        <end position="16"/>
    </location>
</feature>
<proteinExistence type="predicted"/>
<accession>A0ABD1Y6B5</accession>
<keyword evidence="3" id="KW-1185">Reference proteome</keyword>
<evidence type="ECO:0000313" key="3">
    <source>
        <dbReference type="Proteomes" id="UP001605036"/>
    </source>
</evidence>
<name>A0ABD1Y6B5_9MARC</name>
<dbReference type="Proteomes" id="UP001605036">
    <property type="component" value="Unassembled WGS sequence"/>
</dbReference>
<organism evidence="2 3">
    <name type="scientific">Riccia fluitans</name>
    <dbReference type="NCBI Taxonomy" id="41844"/>
    <lineage>
        <taxon>Eukaryota</taxon>
        <taxon>Viridiplantae</taxon>
        <taxon>Streptophyta</taxon>
        <taxon>Embryophyta</taxon>
        <taxon>Marchantiophyta</taxon>
        <taxon>Marchantiopsida</taxon>
        <taxon>Marchantiidae</taxon>
        <taxon>Marchantiales</taxon>
        <taxon>Ricciaceae</taxon>
        <taxon>Riccia</taxon>
    </lineage>
</organism>
<reference evidence="2 3" key="1">
    <citation type="submission" date="2024-09" db="EMBL/GenBank/DDBJ databases">
        <title>Chromosome-scale assembly of Riccia fluitans.</title>
        <authorList>
            <person name="Paukszto L."/>
            <person name="Sawicki J."/>
            <person name="Karawczyk K."/>
            <person name="Piernik-Szablinska J."/>
            <person name="Szczecinska M."/>
            <person name="Mazdziarz M."/>
        </authorList>
    </citation>
    <scope>NUCLEOTIDE SEQUENCE [LARGE SCALE GENOMIC DNA]</scope>
    <source>
        <strain evidence="2">Rf_01</strain>
        <tissue evidence="2">Aerial parts of the thallus</tissue>
    </source>
</reference>
<evidence type="ECO:0000256" key="1">
    <source>
        <dbReference type="SAM" id="MobiDB-lite"/>
    </source>
</evidence>
<feature type="region of interest" description="Disordered" evidence="1">
    <location>
        <begin position="1"/>
        <end position="24"/>
    </location>
</feature>
<sequence>MSLLSTLSSARLNSAERTGREANDWQFEETRKVSRDLQIRFVGAGKRRESECFSESDSTFAGFPHSLQHNPSNMRELVVSEIRIVYSSSLLRGLMTERAPLSFRKRPVRSEVISH</sequence>
<dbReference type="AlphaFoldDB" id="A0ABD1Y6B5"/>
<comment type="caution">
    <text evidence="2">The sequence shown here is derived from an EMBL/GenBank/DDBJ whole genome shotgun (WGS) entry which is preliminary data.</text>
</comment>
<dbReference type="EMBL" id="JBHFFA010000006">
    <property type="protein sequence ID" value="KAL2622271.1"/>
    <property type="molecule type" value="Genomic_DNA"/>
</dbReference>
<gene>
    <name evidence="2" type="ORF">R1flu_002476</name>
</gene>